<dbReference type="EC" id="4.2.2.29" evidence="7"/>
<evidence type="ECO:0000256" key="6">
    <source>
        <dbReference type="ARBA" id="ARBA00023316"/>
    </source>
</evidence>
<feature type="compositionally biased region" description="Low complexity" evidence="8">
    <location>
        <begin position="407"/>
        <end position="425"/>
    </location>
</feature>
<keyword evidence="1 7" id="KW-1003">Cell membrane</keyword>
<evidence type="ECO:0000256" key="3">
    <source>
        <dbReference type="ARBA" id="ARBA00022989"/>
    </source>
</evidence>
<evidence type="ECO:0000256" key="1">
    <source>
        <dbReference type="ARBA" id="ARBA00022475"/>
    </source>
</evidence>
<dbReference type="Proteomes" id="UP001237448">
    <property type="component" value="Unassembled WGS sequence"/>
</dbReference>
<feature type="region of interest" description="Disordered" evidence="8">
    <location>
        <begin position="364"/>
        <end position="471"/>
    </location>
</feature>
<evidence type="ECO:0000313" key="10">
    <source>
        <dbReference type="Proteomes" id="UP001237448"/>
    </source>
</evidence>
<accession>A0ABU0FHZ7</accession>
<evidence type="ECO:0000313" key="9">
    <source>
        <dbReference type="EMBL" id="MDQ0394234.1"/>
    </source>
</evidence>
<dbReference type="HAMAP" id="MF_02065">
    <property type="entry name" value="MltG"/>
    <property type="match status" value="1"/>
</dbReference>
<dbReference type="EMBL" id="JAUSVK010000001">
    <property type="protein sequence ID" value="MDQ0394234.1"/>
    <property type="molecule type" value="Genomic_DNA"/>
</dbReference>
<keyword evidence="2 7" id="KW-0812">Transmembrane</keyword>
<dbReference type="Pfam" id="PF02618">
    <property type="entry name" value="YceG"/>
    <property type="match status" value="1"/>
</dbReference>
<keyword evidence="3 7" id="KW-1133">Transmembrane helix</keyword>
<organism evidence="9 10">
    <name type="scientific">Labrys monachus</name>
    <dbReference type="NCBI Taxonomy" id="217067"/>
    <lineage>
        <taxon>Bacteria</taxon>
        <taxon>Pseudomonadati</taxon>
        <taxon>Pseudomonadota</taxon>
        <taxon>Alphaproteobacteria</taxon>
        <taxon>Hyphomicrobiales</taxon>
        <taxon>Xanthobacteraceae</taxon>
        <taxon>Labrys</taxon>
    </lineage>
</organism>
<dbReference type="InterPro" id="IPR003770">
    <property type="entry name" value="MLTG-like"/>
</dbReference>
<feature type="transmembrane region" description="Helical" evidence="7">
    <location>
        <begin position="51"/>
        <end position="73"/>
    </location>
</feature>
<feature type="region of interest" description="Disordered" evidence="8">
    <location>
        <begin position="1"/>
        <end position="37"/>
    </location>
</feature>
<feature type="site" description="Important for catalytic activity" evidence="7">
    <location>
        <position position="249"/>
    </location>
</feature>
<keyword evidence="6 7" id="KW-0961">Cell wall biogenesis/degradation</keyword>
<dbReference type="Gene3D" id="3.30.160.60">
    <property type="entry name" value="Classic Zinc Finger"/>
    <property type="match status" value="1"/>
</dbReference>
<proteinExistence type="inferred from homology"/>
<keyword evidence="7" id="KW-0997">Cell inner membrane</keyword>
<feature type="compositionally biased region" description="Low complexity" evidence="8">
    <location>
        <begin position="373"/>
        <end position="383"/>
    </location>
</feature>
<dbReference type="PANTHER" id="PTHR30518">
    <property type="entry name" value="ENDOLYTIC MUREIN TRANSGLYCOSYLASE"/>
    <property type="match status" value="1"/>
</dbReference>
<dbReference type="PANTHER" id="PTHR30518:SF2">
    <property type="entry name" value="ENDOLYTIC MUREIN TRANSGLYCOSYLASE"/>
    <property type="match status" value="1"/>
</dbReference>
<comment type="subcellular location">
    <subcellularLocation>
        <location evidence="7">Cell inner membrane</location>
        <topology evidence="7">Single-pass membrane protein</topology>
    </subcellularLocation>
</comment>
<comment type="caution">
    <text evidence="9">The sequence shown here is derived from an EMBL/GenBank/DDBJ whole genome shotgun (WGS) entry which is preliminary data.</text>
</comment>
<keyword evidence="4 7" id="KW-0472">Membrane</keyword>
<evidence type="ECO:0000256" key="5">
    <source>
        <dbReference type="ARBA" id="ARBA00023239"/>
    </source>
</evidence>
<sequence length="471" mass="50230">MVDDRNDSGQPIERSRSFGRKNSGQRGSRNMIQPDAVPTPRARSLAARNPLVVFGNAIVVILVLAAVVAYVGLRRFDGPGPLTEEKTVYIPRGTGTDGIADTLERQGVIADASAFKTGIWVLHHSNDLKAGEYAFKPRASMVDVMDILVEGKSIQHSLTIPEGLTSQAVVDRLAQDDILTGDAPPVPPEGSILPDTYKFERGTTRAQMVSRMEAEQKALVEQVWKKRASNLPLKSPADLVTLASIVEKETGKADERPHVASVFINRLQKNMRLQSDPTVIYGIAGGKGRLDRPLQSADLGRPTPFNTYLIAGLPPSPIANPGRAAMEAVANPMATKDLYFVADGSGGHAFAETLDQHNKNVSRWRQLQQGSEPAAAPAPAPAAETFGPPIPAKLLGRQTKAKSGKQTPAEAAPAVSVPSTVNSANPPAPSSGQPVQGGTGRKGGFEDPVENTKHDPLLDNTFDLNSPQTVQ</sequence>
<comment type="catalytic activity">
    <reaction evidence="7">
        <text>a peptidoglycan chain = a peptidoglycan chain with N-acetyl-1,6-anhydromuramyl-[peptide] at the reducing end + a peptidoglycan chain with N-acetylglucosamine at the non-reducing end.</text>
        <dbReference type="EC" id="4.2.2.29"/>
    </reaction>
</comment>
<dbReference type="Gene3D" id="3.30.1490.480">
    <property type="entry name" value="Endolytic murein transglycosylase"/>
    <property type="match status" value="1"/>
</dbReference>
<keyword evidence="5 7" id="KW-0456">Lyase</keyword>
<evidence type="ECO:0000256" key="7">
    <source>
        <dbReference type="HAMAP-Rule" id="MF_02065"/>
    </source>
</evidence>
<comment type="function">
    <text evidence="7">Functions as a peptidoglycan terminase that cleaves nascent peptidoglycan strands endolytically to terminate their elongation.</text>
</comment>
<name>A0ABU0FHZ7_9HYPH</name>
<dbReference type="NCBIfam" id="TIGR00247">
    <property type="entry name" value="endolytic transglycosylase MltG"/>
    <property type="match status" value="1"/>
</dbReference>
<dbReference type="CDD" id="cd08010">
    <property type="entry name" value="MltG_like"/>
    <property type="match status" value="1"/>
</dbReference>
<protein>
    <recommendedName>
        <fullName evidence="7">Endolytic murein transglycosylase</fullName>
        <ecNumber evidence="7">4.2.2.29</ecNumber>
    </recommendedName>
    <alternativeName>
        <fullName evidence="7">Peptidoglycan lytic transglycosylase</fullName>
    </alternativeName>
    <alternativeName>
        <fullName evidence="7">Peptidoglycan polymerization terminase</fullName>
    </alternativeName>
</protein>
<evidence type="ECO:0000256" key="4">
    <source>
        <dbReference type="ARBA" id="ARBA00023136"/>
    </source>
</evidence>
<evidence type="ECO:0000256" key="8">
    <source>
        <dbReference type="SAM" id="MobiDB-lite"/>
    </source>
</evidence>
<feature type="compositionally biased region" description="Polar residues" evidence="8">
    <location>
        <begin position="462"/>
        <end position="471"/>
    </location>
</feature>
<keyword evidence="10" id="KW-1185">Reference proteome</keyword>
<evidence type="ECO:0000256" key="2">
    <source>
        <dbReference type="ARBA" id="ARBA00022692"/>
    </source>
</evidence>
<gene>
    <name evidence="7" type="primary">mltG</name>
    <name evidence="9" type="ORF">J3R73_004026</name>
</gene>
<comment type="similarity">
    <text evidence="7">Belongs to the transglycosylase MltG family.</text>
</comment>
<reference evidence="9 10" key="1">
    <citation type="submission" date="2023-07" db="EMBL/GenBank/DDBJ databases">
        <title>Genomic Encyclopedia of Type Strains, Phase IV (KMG-IV): sequencing the most valuable type-strain genomes for metagenomic binning, comparative biology and taxonomic classification.</title>
        <authorList>
            <person name="Goeker M."/>
        </authorList>
    </citation>
    <scope>NUCLEOTIDE SEQUENCE [LARGE SCALE GENOMIC DNA]</scope>
    <source>
        <strain evidence="9 10">DSM 5896</strain>
    </source>
</reference>
<feature type="compositionally biased region" description="Polar residues" evidence="8">
    <location>
        <begin position="20"/>
        <end position="31"/>
    </location>
</feature>